<dbReference type="EMBL" id="SRLO01001707">
    <property type="protein sequence ID" value="TNN35804.1"/>
    <property type="molecule type" value="Genomic_DNA"/>
</dbReference>
<feature type="compositionally biased region" description="Basic and acidic residues" evidence="1">
    <location>
        <begin position="51"/>
        <end position="79"/>
    </location>
</feature>
<sequence>MFDVFGLSCLLSSSSSSSSPLAGCEPPHGSEAKAAHLSRLGQIEEGPDEDAEHREHAIKSSILKVEDHGHEHHDGEVGHHGQQHHQQHAVQRPPLEGRPGAGLQGRARLLQGPDHRPEAEEHEAEEEDDDDGNDLHNGDHIPH</sequence>
<proteinExistence type="predicted"/>
<keyword evidence="3" id="KW-1185">Reference proteome</keyword>
<evidence type="ECO:0000256" key="1">
    <source>
        <dbReference type="SAM" id="MobiDB-lite"/>
    </source>
</evidence>
<feature type="compositionally biased region" description="Acidic residues" evidence="1">
    <location>
        <begin position="120"/>
        <end position="132"/>
    </location>
</feature>
<comment type="caution">
    <text evidence="2">The sequence shown here is derived from an EMBL/GenBank/DDBJ whole genome shotgun (WGS) entry which is preliminary data.</text>
</comment>
<accession>A0A4Z2F4Y8</accession>
<organism evidence="2 3">
    <name type="scientific">Liparis tanakae</name>
    <name type="common">Tanaka's snailfish</name>
    <dbReference type="NCBI Taxonomy" id="230148"/>
    <lineage>
        <taxon>Eukaryota</taxon>
        <taxon>Metazoa</taxon>
        <taxon>Chordata</taxon>
        <taxon>Craniata</taxon>
        <taxon>Vertebrata</taxon>
        <taxon>Euteleostomi</taxon>
        <taxon>Actinopterygii</taxon>
        <taxon>Neopterygii</taxon>
        <taxon>Teleostei</taxon>
        <taxon>Neoteleostei</taxon>
        <taxon>Acanthomorphata</taxon>
        <taxon>Eupercaria</taxon>
        <taxon>Perciformes</taxon>
        <taxon>Cottioidei</taxon>
        <taxon>Cottales</taxon>
        <taxon>Liparidae</taxon>
        <taxon>Liparis</taxon>
    </lineage>
</organism>
<reference evidence="2 3" key="1">
    <citation type="submission" date="2019-03" db="EMBL/GenBank/DDBJ databases">
        <title>First draft genome of Liparis tanakae, snailfish: a comprehensive survey of snailfish specific genes.</title>
        <authorList>
            <person name="Kim W."/>
            <person name="Song I."/>
            <person name="Jeong J.-H."/>
            <person name="Kim D."/>
            <person name="Kim S."/>
            <person name="Ryu S."/>
            <person name="Song J.Y."/>
            <person name="Lee S.K."/>
        </authorList>
    </citation>
    <scope>NUCLEOTIDE SEQUENCE [LARGE SCALE GENOMIC DNA]</scope>
    <source>
        <tissue evidence="2">Muscle</tissue>
    </source>
</reference>
<dbReference type="Proteomes" id="UP000314294">
    <property type="component" value="Unassembled WGS sequence"/>
</dbReference>
<feature type="region of interest" description="Disordered" evidence="1">
    <location>
        <begin position="11"/>
        <end position="143"/>
    </location>
</feature>
<protein>
    <submittedName>
        <fullName evidence="2">Uncharacterized protein</fullName>
    </submittedName>
</protein>
<gene>
    <name evidence="2" type="ORF">EYF80_054039</name>
</gene>
<dbReference type="AlphaFoldDB" id="A0A4Z2F4Y8"/>
<feature type="compositionally biased region" description="Basic and acidic residues" evidence="1">
    <location>
        <begin position="133"/>
        <end position="143"/>
    </location>
</feature>
<name>A0A4Z2F4Y8_9TELE</name>
<evidence type="ECO:0000313" key="2">
    <source>
        <dbReference type="EMBL" id="TNN35804.1"/>
    </source>
</evidence>
<evidence type="ECO:0000313" key="3">
    <source>
        <dbReference type="Proteomes" id="UP000314294"/>
    </source>
</evidence>